<dbReference type="RefSeq" id="YP_009642762.1">
    <property type="nucleotide sequence ID" value="NC_042417.1"/>
</dbReference>
<name>A0A4P8GC87_9CUCU</name>
<sequence>MPQTMPLNWLNLFLLFSFIFMLIIIKMYFNNKLNPVMKKFIMKKKNNWKW</sequence>
<protein>
    <submittedName>
        <fullName evidence="2">ATP synthase F0 subunit 8</fullName>
    </submittedName>
</protein>
<dbReference type="CTD" id="4509"/>
<keyword evidence="1" id="KW-0472">Membrane</keyword>
<proteinExistence type="predicted"/>
<gene>
    <name evidence="2" type="primary">ATP8</name>
</gene>
<organism evidence="2">
    <name type="scientific">Aiolocaria hexaspilota</name>
    <dbReference type="NCBI Taxonomy" id="419962"/>
    <lineage>
        <taxon>Eukaryota</taxon>
        <taxon>Metazoa</taxon>
        <taxon>Ecdysozoa</taxon>
        <taxon>Arthropoda</taxon>
        <taxon>Hexapoda</taxon>
        <taxon>Insecta</taxon>
        <taxon>Pterygota</taxon>
        <taxon>Neoptera</taxon>
        <taxon>Endopterygota</taxon>
        <taxon>Coleoptera</taxon>
        <taxon>Polyphaga</taxon>
        <taxon>Cucujiformia</taxon>
        <taxon>Coccinelloidea</taxon>
        <taxon>Coccinellidae</taxon>
        <taxon>Coccinellinae</taxon>
        <taxon>Coccinellini</taxon>
        <taxon>Aiolocaria</taxon>
    </lineage>
</organism>
<reference evidence="2" key="1">
    <citation type="journal article" date="2019" name="Mitochondrial DNA Part B Resour">
        <title>The complete mitochondrial genome of Aiolocaria hexaspilota (Hope, 1831) (Coleoptera:Coccinellidae).</title>
        <authorList>
            <person name="Seo B.Y."/>
            <person name="Park J."/>
            <person name="Kwon W."/>
            <person name="Park J."/>
        </authorList>
    </citation>
    <scope>NUCLEOTIDE SEQUENCE</scope>
</reference>
<keyword evidence="2" id="KW-0496">Mitochondrion</keyword>
<accession>A0A4P8GC87</accession>
<keyword evidence="1" id="KW-0812">Transmembrane</keyword>
<dbReference type="GeneID" id="41699272"/>
<dbReference type="EMBL" id="MK583344">
    <property type="protein sequence ID" value="QCO91585.1"/>
    <property type="molecule type" value="Genomic_DNA"/>
</dbReference>
<dbReference type="AlphaFoldDB" id="A0A4P8GC87"/>
<geneLocation type="mitochondrion" evidence="2"/>
<evidence type="ECO:0000313" key="2">
    <source>
        <dbReference type="EMBL" id="QCO91585.1"/>
    </source>
</evidence>
<evidence type="ECO:0000256" key="1">
    <source>
        <dbReference type="SAM" id="Phobius"/>
    </source>
</evidence>
<keyword evidence="1" id="KW-1133">Transmembrane helix</keyword>
<feature type="transmembrane region" description="Helical" evidence="1">
    <location>
        <begin position="12"/>
        <end position="29"/>
    </location>
</feature>